<evidence type="ECO:0000256" key="7">
    <source>
        <dbReference type="SAM" id="MobiDB-lite"/>
    </source>
</evidence>
<feature type="transmembrane region" description="Helical" evidence="8">
    <location>
        <begin position="72"/>
        <end position="95"/>
    </location>
</feature>
<comment type="similarity">
    <text evidence="2">Belongs to the acyltransferase 3 family.</text>
</comment>
<dbReference type="Proteomes" id="UP000199689">
    <property type="component" value="Unassembled WGS sequence"/>
</dbReference>
<keyword evidence="10" id="KW-0808">Transferase</keyword>
<evidence type="ECO:0000256" key="5">
    <source>
        <dbReference type="ARBA" id="ARBA00022989"/>
    </source>
</evidence>
<dbReference type="OrthoDB" id="9810469at2"/>
<evidence type="ECO:0000256" key="8">
    <source>
        <dbReference type="SAM" id="Phobius"/>
    </source>
</evidence>
<comment type="subcellular location">
    <subcellularLocation>
        <location evidence="1">Cell membrane</location>
        <topology evidence="1">Multi-pass membrane protein</topology>
    </subcellularLocation>
</comment>
<feature type="transmembrane region" description="Helical" evidence="8">
    <location>
        <begin position="309"/>
        <end position="331"/>
    </location>
</feature>
<feature type="transmembrane region" description="Helical" evidence="8">
    <location>
        <begin position="351"/>
        <end position="369"/>
    </location>
</feature>
<evidence type="ECO:0000313" key="11">
    <source>
        <dbReference type="Proteomes" id="UP000199689"/>
    </source>
</evidence>
<organism evidence="10 11">
    <name type="scientific">Allisonella histaminiformans</name>
    <dbReference type="NCBI Taxonomy" id="209880"/>
    <lineage>
        <taxon>Bacteria</taxon>
        <taxon>Bacillati</taxon>
        <taxon>Bacillota</taxon>
        <taxon>Negativicutes</taxon>
        <taxon>Veillonellales</taxon>
        <taxon>Veillonellaceae</taxon>
        <taxon>Allisonella</taxon>
    </lineage>
</organism>
<evidence type="ECO:0000256" key="6">
    <source>
        <dbReference type="ARBA" id="ARBA00023136"/>
    </source>
</evidence>
<keyword evidence="6 8" id="KW-0472">Membrane</keyword>
<keyword evidence="5 8" id="KW-1133">Transmembrane helix</keyword>
<dbReference type="GO" id="GO:0009246">
    <property type="term" value="P:enterobacterial common antigen biosynthetic process"/>
    <property type="evidence" value="ECO:0007669"/>
    <property type="project" value="TreeGrafter"/>
</dbReference>
<feature type="transmembrane region" description="Helical" evidence="8">
    <location>
        <begin position="146"/>
        <end position="164"/>
    </location>
</feature>
<feature type="transmembrane region" description="Helical" evidence="8">
    <location>
        <begin position="240"/>
        <end position="261"/>
    </location>
</feature>
<feature type="transmembrane region" description="Helical" evidence="8">
    <location>
        <begin position="210"/>
        <end position="228"/>
    </location>
</feature>
<dbReference type="EMBL" id="FMXA01000029">
    <property type="protein sequence ID" value="SDA60704.1"/>
    <property type="molecule type" value="Genomic_DNA"/>
</dbReference>
<evidence type="ECO:0000313" key="10">
    <source>
        <dbReference type="EMBL" id="SDA60704.1"/>
    </source>
</evidence>
<feature type="transmembrane region" description="Helical" evidence="8">
    <location>
        <begin position="176"/>
        <end position="198"/>
    </location>
</feature>
<dbReference type="InterPro" id="IPR002656">
    <property type="entry name" value="Acyl_transf_3_dom"/>
</dbReference>
<name>A0A1G5WS12_9FIRM</name>
<dbReference type="Pfam" id="PF01757">
    <property type="entry name" value="Acyl_transf_3"/>
    <property type="match status" value="1"/>
</dbReference>
<feature type="transmembrane region" description="Helical" evidence="8">
    <location>
        <begin position="107"/>
        <end position="126"/>
    </location>
</feature>
<evidence type="ECO:0000256" key="2">
    <source>
        <dbReference type="ARBA" id="ARBA00007400"/>
    </source>
</evidence>
<feature type="region of interest" description="Disordered" evidence="7">
    <location>
        <begin position="1"/>
        <end position="23"/>
    </location>
</feature>
<evidence type="ECO:0000256" key="1">
    <source>
        <dbReference type="ARBA" id="ARBA00004651"/>
    </source>
</evidence>
<evidence type="ECO:0000259" key="9">
    <source>
        <dbReference type="Pfam" id="PF01757"/>
    </source>
</evidence>
<dbReference type="AlphaFoldDB" id="A0A1G5WS12"/>
<dbReference type="STRING" id="209880.SAMN02910343_01555"/>
<dbReference type="PANTHER" id="PTHR40074:SF2">
    <property type="entry name" value="O-ACETYLTRANSFERASE WECH"/>
    <property type="match status" value="1"/>
</dbReference>
<keyword evidence="4 8" id="KW-0812">Transmembrane</keyword>
<feature type="transmembrane region" description="Helical" evidence="8">
    <location>
        <begin position="37"/>
        <end position="60"/>
    </location>
</feature>
<protein>
    <submittedName>
        <fullName evidence="10">Surface polysaccharide O-acyltransferase, integral membrane enzyme</fullName>
    </submittedName>
</protein>
<feature type="transmembrane region" description="Helical" evidence="8">
    <location>
        <begin position="281"/>
        <end position="297"/>
    </location>
</feature>
<dbReference type="GO" id="GO:0005886">
    <property type="term" value="C:plasma membrane"/>
    <property type="evidence" value="ECO:0007669"/>
    <property type="project" value="UniProtKB-SubCell"/>
</dbReference>
<keyword evidence="3" id="KW-1003">Cell membrane</keyword>
<feature type="domain" description="Acyltransferase 3" evidence="9">
    <location>
        <begin position="35"/>
        <end position="369"/>
    </location>
</feature>
<accession>A0A1G5WS12</accession>
<evidence type="ECO:0000256" key="4">
    <source>
        <dbReference type="ARBA" id="ARBA00022692"/>
    </source>
</evidence>
<sequence length="379" mass="43865">MDNHTNHGDSAVQSSALPHAAVTPSPRKKKKLLHIEFLRILCIWLVMFTHSATSGFSLYIPMQHSHWFPFYILVPFWVKISVPIFFMISGALLLGKDEPISVVFKKRIWRFSQVLVIFSFISYVAVYRNLNLVNFATLTYTSTLATAYYFLYLYLAFLLMLPIWRALTRSMTNTLYLYLIGLNLFFVGFIPVFSFLIFKGSAEMNYFLNPLLAVSEPSFYFITGYWIEHVLPESWLTRKNLIRLGLAAMAGTLIAATMTWYHGYIAGGITEENSQRFYDSFLFLNTAFVFCCARYWFTHHTVSERTRKILTTLGSLSFGVMLFEEITRNITRPILDRVLLKYSPHTPFIDAVIWICIAFALGLVITYVVNKLPYFRTLI</sequence>
<gene>
    <name evidence="10" type="ORF">SAMN02910343_01555</name>
</gene>
<dbReference type="PANTHER" id="PTHR40074">
    <property type="entry name" value="O-ACETYLTRANSFERASE WECH"/>
    <property type="match status" value="1"/>
</dbReference>
<proteinExistence type="inferred from homology"/>
<evidence type="ECO:0000256" key="3">
    <source>
        <dbReference type="ARBA" id="ARBA00022475"/>
    </source>
</evidence>
<keyword evidence="11" id="KW-1185">Reference proteome</keyword>
<dbReference type="GO" id="GO:0016413">
    <property type="term" value="F:O-acetyltransferase activity"/>
    <property type="evidence" value="ECO:0007669"/>
    <property type="project" value="TreeGrafter"/>
</dbReference>
<reference evidence="10 11" key="1">
    <citation type="submission" date="2016-10" db="EMBL/GenBank/DDBJ databases">
        <authorList>
            <person name="de Groot N.N."/>
        </authorList>
    </citation>
    <scope>NUCLEOTIDE SEQUENCE [LARGE SCALE GENOMIC DNA]</scope>
    <source>
        <strain evidence="10 11">DSM 15230</strain>
    </source>
</reference>
<keyword evidence="10" id="KW-0012">Acyltransferase</keyword>